<evidence type="ECO:0000313" key="3">
    <source>
        <dbReference type="Proteomes" id="UP000655588"/>
    </source>
</evidence>
<feature type="compositionally biased region" description="Polar residues" evidence="1">
    <location>
        <begin position="555"/>
        <end position="568"/>
    </location>
</feature>
<dbReference type="AlphaFoldDB" id="A0A833W4U4"/>
<reference evidence="2" key="1">
    <citation type="submission" date="2019-11" db="EMBL/GenBank/DDBJ databases">
        <title>The nuclear and mitochondrial genomes of Frieseomelitta varia - a highly eusocial stingless bee (Meliponini) with a permanently sterile worker caste.</title>
        <authorList>
            <person name="Freitas F.C.P."/>
            <person name="Lourenco A.P."/>
            <person name="Nunes F.M.F."/>
            <person name="Paschoal A.R."/>
            <person name="Abreu F.C.P."/>
            <person name="Barbin F.O."/>
            <person name="Bataglia L."/>
            <person name="Cardoso-Junior C.A.M."/>
            <person name="Cervoni M.S."/>
            <person name="Silva S.R."/>
            <person name="Dalarmi F."/>
            <person name="Del Lama M.A."/>
            <person name="Depintor T.S."/>
            <person name="Ferreira K.M."/>
            <person name="Goria P.S."/>
            <person name="Jaskot M.C."/>
            <person name="Lago D.C."/>
            <person name="Luna-Lucena D."/>
            <person name="Moda L.M."/>
            <person name="Nascimento L."/>
            <person name="Pedrino M."/>
            <person name="Rabico F.O."/>
            <person name="Sanches F.C."/>
            <person name="Santos D.E."/>
            <person name="Santos C.G."/>
            <person name="Vieira J."/>
            <person name="Lopes T.F."/>
            <person name="Barchuk A.R."/>
            <person name="Hartfelder K."/>
            <person name="Simoes Z.L.P."/>
            <person name="Bitondi M.M.G."/>
            <person name="Pinheiro D.G."/>
        </authorList>
    </citation>
    <scope>NUCLEOTIDE SEQUENCE</scope>
    <source>
        <strain evidence="2">USP_RPSP 00005682</strain>
        <tissue evidence="2">Whole individual</tissue>
    </source>
</reference>
<dbReference type="Proteomes" id="UP000655588">
    <property type="component" value="Unassembled WGS sequence"/>
</dbReference>
<name>A0A833W4U4_9HYME</name>
<feature type="region of interest" description="Disordered" evidence="1">
    <location>
        <begin position="520"/>
        <end position="593"/>
    </location>
</feature>
<protein>
    <submittedName>
        <fullName evidence="2">Uncharacterized protein</fullName>
    </submittedName>
</protein>
<keyword evidence="3" id="KW-1185">Reference proteome</keyword>
<organism evidence="2 3">
    <name type="scientific">Frieseomelitta varia</name>
    <dbReference type="NCBI Taxonomy" id="561572"/>
    <lineage>
        <taxon>Eukaryota</taxon>
        <taxon>Metazoa</taxon>
        <taxon>Ecdysozoa</taxon>
        <taxon>Arthropoda</taxon>
        <taxon>Hexapoda</taxon>
        <taxon>Insecta</taxon>
        <taxon>Pterygota</taxon>
        <taxon>Neoptera</taxon>
        <taxon>Endopterygota</taxon>
        <taxon>Hymenoptera</taxon>
        <taxon>Apocrita</taxon>
        <taxon>Aculeata</taxon>
        <taxon>Apoidea</taxon>
        <taxon>Anthophila</taxon>
        <taxon>Apidae</taxon>
        <taxon>Frieseomelitta</taxon>
    </lineage>
</organism>
<feature type="compositionally biased region" description="Basic and acidic residues" evidence="1">
    <location>
        <begin position="541"/>
        <end position="550"/>
    </location>
</feature>
<accession>A0A833W4U4</accession>
<proteinExistence type="predicted"/>
<feature type="region of interest" description="Disordered" evidence="1">
    <location>
        <begin position="153"/>
        <end position="184"/>
    </location>
</feature>
<sequence length="1194" mass="135858">MSVTCKQESKKQNDCRSRKITGKRWEYPIPKSKDYWEKFCDDEEKKLVVVRNPPLQLSYRSLSKNNTDFIDFNSDVQNKVSNWNSFSNSRSDDQKAPDSSLHRLLPILNKDLGFDDAKSFPKPILKGSFQAGLKSSDTTGYFAIPSKVVRIPKLATNDPQPSSRKIQPKEDHIRTSSRVENEPKIEGESFSSFPILDTYPTMSELQLKLKKFRDIQKHLRLSDGKLSKTKDRSWLKIAKANDKDWSKLKENEKTLTDEDSLMYSARFAYKALKRLTKNKTLDFEFKPFDNLQEEPVLKSGDYSLASDDGRQELPEIKRIEKGKQNEKPLNVHDLQAISEEKSLEDSEFTHTDVKCPSLKSDDSISRTIPTESRYTSGPSPVFVYPEDWESPSTRILSSIPKLSGFPRKNRERCLPCMYKSFETPLKRKVSLPRTTLQRIIAESSGLTSPEDSLEDSDSTSASIPNFEDEVERLLTDEVETNDVRLESDVGFVESDAFENELAVAGAAALLEEERIQKQLTGEVEQKSISKPEPPSNVITKKGKEDRRDDDTTTTNLNEGRTGLTTRVTSLERAKVRSSSRSVSSEEDDSIVVSVSDDQPKPKYLVPCHAPTNFRPSLEPLRALRNRKPTTLQDRIALLESASSRKSSSADNYGDIPENPRVVSKGVLEKDKIGDEKKSVPPPLTKAKSVLEKLMLGEAEAGTEKQRHVLRKEISFSSFSVSTDTASNSSEIYRDASKDALRELDATRDDGLLKTLFAADFPRTRGKLPLTQPCEIAEILNDLGEDVSPTGMLEILCKEFSERLKKTHVVHDDSNAKERNKMIANLTRLLVDSKRYLHSDRFPSDLVFSTDQPPTCNSQLLRRVLPLNTYNRVAPLLGMTEYYPKKKITKFEELPMKLDEISRVQIIDETSTQDSLVVHSLFFLFIIIKVHPPTLRDTESPVDQEKLGRRRYNPYALFLMKPRRKVVTWRPLTKRDLEGYDPEATLKMRADNSMKRICQDFCQWIETLGGTDNTIDEEVLRDMFEIDFSADACRATQMSIQEMPVVPAEVAVTRNTPGASKLAMTKKHVMKDAKAEVTPAKIKAFGTALPWKLRFVPPNNQVQKKWLQCENVPKDIETMEVVWKDILDLRSVRGFVEWLQQHPEIPQPEALEKIASMDIKTLRLIEEDETFAHLELDINQIKSLRVLIDGDDVSM</sequence>
<dbReference type="EMBL" id="WNWW01000524">
    <property type="protein sequence ID" value="KAF3423897.1"/>
    <property type="molecule type" value="Genomic_DNA"/>
</dbReference>
<comment type="caution">
    <text evidence="2">The sequence shown here is derived from an EMBL/GenBank/DDBJ whole genome shotgun (WGS) entry which is preliminary data.</text>
</comment>
<feature type="region of interest" description="Disordered" evidence="1">
    <location>
        <begin position="441"/>
        <end position="464"/>
    </location>
</feature>
<evidence type="ECO:0000313" key="2">
    <source>
        <dbReference type="EMBL" id="KAF3423897.1"/>
    </source>
</evidence>
<gene>
    <name evidence="2" type="ORF">E2986_07484</name>
</gene>
<evidence type="ECO:0000256" key="1">
    <source>
        <dbReference type="SAM" id="MobiDB-lite"/>
    </source>
</evidence>
<feature type="compositionally biased region" description="Basic and acidic residues" evidence="1">
    <location>
        <begin position="167"/>
        <end position="184"/>
    </location>
</feature>